<dbReference type="Pfam" id="PF01321">
    <property type="entry name" value="Creatinase_N"/>
    <property type="match status" value="1"/>
</dbReference>
<dbReference type="InterPro" id="IPR050659">
    <property type="entry name" value="Peptidase_M24B"/>
</dbReference>
<accession>A0ABU0YQX1</accession>
<dbReference type="SUPFAM" id="SSF55920">
    <property type="entry name" value="Creatinase/aminopeptidase"/>
    <property type="match status" value="1"/>
</dbReference>
<comment type="caution">
    <text evidence="3">The sequence shown here is derived from an EMBL/GenBank/DDBJ whole genome shotgun (WGS) entry which is preliminary data.</text>
</comment>
<gene>
    <name evidence="3" type="ORF">Q8A70_20675</name>
</gene>
<feature type="domain" description="Creatinase N-terminal" evidence="2">
    <location>
        <begin position="13"/>
        <end position="152"/>
    </location>
</feature>
<dbReference type="InterPro" id="IPR000587">
    <property type="entry name" value="Creatinase_N"/>
</dbReference>
<dbReference type="CDD" id="cd01066">
    <property type="entry name" value="APP_MetAP"/>
    <property type="match status" value="1"/>
</dbReference>
<dbReference type="PANTHER" id="PTHR46112:SF2">
    <property type="entry name" value="XAA-PRO AMINOPEPTIDASE P-RELATED"/>
    <property type="match status" value="1"/>
</dbReference>
<feature type="domain" description="Peptidase M24" evidence="1">
    <location>
        <begin position="160"/>
        <end position="367"/>
    </location>
</feature>
<dbReference type="EMBL" id="JAUYVI010000006">
    <property type="protein sequence ID" value="MDQ7250117.1"/>
    <property type="molecule type" value="Genomic_DNA"/>
</dbReference>
<sequence>MALHFSREELAARRAASISAMQKRGLDGLLMFRQESMYYLTGYDTFGYVYFQCLYLGADGRVMLLTRAPDLRQAQHTSDIRDIRIWVDGPEASPAIELKEILHGFGLSGKKLGVEWEAYGLTARNGMRLASAFDGFARLIDASDLVSRQRLVKSPAEIAYVRKAAELADLALDEAHRLAGPGVSEAEILAAMQSVIIRNDGDDPANEFIIGSGDDALLCRYKTGRRVLEAQDQLTLEFAGVFRHYHSCLMRTIPIGKPPAQQVEMHKVAVDALEACKAALKPGRPIGDVFDAHAKVLDAAGYSRHRMNATGYSLGAVYAPNWMDWPMFYHGNPEPAAPGQVYFIHLIIFDSEAGLAMTSGQTVLVTEGAAEVLSKRSTELVIR</sequence>
<dbReference type="InterPro" id="IPR000994">
    <property type="entry name" value="Pept_M24"/>
</dbReference>
<dbReference type="Proteomes" id="UP001230156">
    <property type="component" value="Unassembled WGS sequence"/>
</dbReference>
<dbReference type="Gene3D" id="3.40.350.10">
    <property type="entry name" value="Creatinase/prolidase N-terminal domain"/>
    <property type="match status" value="1"/>
</dbReference>
<dbReference type="Gene3D" id="3.90.230.10">
    <property type="entry name" value="Creatinase/methionine aminopeptidase superfamily"/>
    <property type="match status" value="1"/>
</dbReference>
<dbReference type="InterPro" id="IPR029149">
    <property type="entry name" value="Creatin/AminoP/Spt16_N"/>
</dbReference>
<reference evidence="4" key="1">
    <citation type="submission" date="2023-08" db="EMBL/GenBank/DDBJ databases">
        <title>Rhodospirillaceae gen. nov., a novel taxon isolated from the Yangtze River Yuezi River estuary sludge.</title>
        <authorList>
            <person name="Ruan L."/>
        </authorList>
    </citation>
    <scope>NUCLEOTIDE SEQUENCE [LARGE SCALE GENOMIC DNA]</scope>
    <source>
        <strain evidence="4">R-7</strain>
    </source>
</reference>
<dbReference type="PANTHER" id="PTHR46112">
    <property type="entry name" value="AMINOPEPTIDASE"/>
    <property type="match status" value="1"/>
</dbReference>
<dbReference type="SUPFAM" id="SSF53092">
    <property type="entry name" value="Creatinase/prolidase N-terminal domain"/>
    <property type="match status" value="1"/>
</dbReference>
<evidence type="ECO:0000313" key="3">
    <source>
        <dbReference type="EMBL" id="MDQ7250117.1"/>
    </source>
</evidence>
<protein>
    <submittedName>
        <fullName evidence="3">Xaa-Pro peptidase family protein</fullName>
    </submittedName>
</protein>
<evidence type="ECO:0000313" key="4">
    <source>
        <dbReference type="Proteomes" id="UP001230156"/>
    </source>
</evidence>
<dbReference type="RefSeq" id="WP_379958952.1">
    <property type="nucleotide sequence ID" value="NZ_JAUYVI010000006.1"/>
</dbReference>
<keyword evidence="4" id="KW-1185">Reference proteome</keyword>
<evidence type="ECO:0000259" key="1">
    <source>
        <dbReference type="Pfam" id="PF00557"/>
    </source>
</evidence>
<dbReference type="InterPro" id="IPR036005">
    <property type="entry name" value="Creatinase/aminopeptidase-like"/>
</dbReference>
<dbReference type="Pfam" id="PF00557">
    <property type="entry name" value="Peptidase_M24"/>
    <property type="match status" value="1"/>
</dbReference>
<evidence type="ECO:0000259" key="2">
    <source>
        <dbReference type="Pfam" id="PF01321"/>
    </source>
</evidence>
<name>A0ABU0YQX1_9PROT</name>
<proteinExistence type="predicted"/>
<organism evidence="3 4">
    <name type="scientific">Dongia sedimenti</name>
    <dbReference type="NCBI Taxonomy" id="3064282"/>
    <lineage>
        <taxon>Bacteria</taxon>
        <taxon>Pseudomonadati</taxon>
        <taxon>Pseudomonadota</taxon>
        <taxon>Alphaproteobacteria</taxon>
        <taxon>Rhodospirillales</taxon>
        <taxon>Dongiaceae</taxon>
        <taxon>Dongia</taxon>
    </lineage>
</organism>